<evidence type="ECO:0000313" key="4">
    <source>
        <dbReference type="Proteomes" id="UP000310066"/>
    </source>
</evidence>
<protein>
    <recommendedName>
        <fullName evidence="5">Selenoprotein W-like protein</fullName>
    </recommendedName>
</protein>
<gene>
    <name evidence="3" type="ORF">B0A54_12617</name>
</gene>
<reference evidence="3 4" key="1">
    <citation type="submission" date="2017-03" db="EMBL/GenBank/DDBJ databases">
        <title>Genomes of endolithic fungi from Antarctica.</title>
        <authorList>
            <person name="Coleine C."/>
            <person name="Masonjones S."/>
            <person name="Stajich J.E."/>
        </authorList>
    </citation>
    <scope>NUCLEOTIDE SEQUENCE [LARGE SCALE GENOMIC DNA]</scope>
    <source>
        <strain evidence="3 4">CCFEE 5311</strain>
    </source>
</reference>
<dbReference type="SUPFAM" id="SSF52833">
    <property type="entry name" value="Thioredoxin-like"/>
    <property type="match status" value="1"/>
</dbReference>
<dbReference type="Pfam" id="PF10262">
    <property type="entry name" value="Rdx"/>
    <property type="match status" value="1"/>
</dbReference>
<dbReference type="AlphaFoldDB" id="A0A4V5N6M9"/>
<keyword evidence="1" id="KW-0676">Redox-active center</keyword>
<dbReference type="PANTHER" id="PTHR36417:SF2">
    <property type="entry name" value="SELENOPROTEIN DOMAIN PROTEIN (AFU_ORTHOLOGUE AFUA_1G05220)"/>
    <property type="match status" value="1"/>
</dbReference>
<dbReference type="EMBL" id="NAJP01000067">
    <property type="protein sequence ID" value="TKA35649.1"/>
    <property type="molecule type" value="Genomic_DNA"/>
</dbReference>
<name>A0A4V5N6M9_9PEZI</name>
<dbReference type="InterPro" id="IPR036249">
    <property type="entry name" value="Thioredoxin-like_sf"/>
</dbReference>
<evidence type="ECO:0000256" key="2">
    <source>
        <dbReference type="SAM" id="MobiDB-lite"/>
    </source>
</evidence>
<dbReference type="Proteomes" id="UP000310066">
    <property type="component" value="Unassembled WGS sequence"/>
</dbReference>
<evidence type="ECO:0000313" key="3">
    <source>
        <dbReference type="EMBL" id="TKA35649.1"/>
    </source>
</evidence>
<dbReference type="Gene3D" id="3.40.30.10">
    <property type="entry name" value="Glutaredoxin"/>
    <property type="match status" value="1"/>
</dbReference>
<evidence type="ECO:0000256" key="1">
    <source>
        <dbReference type="ARBA" id="ARBA00023284"/>
    </source>
</evidence>
<organism evidence="3 4">
    <name type="scientific">Friedmanniomyces endolithicus</name>
    <dbReference type="NCBI Taxonomy" id="329885"/>
    <lineage>
        <taxon>Eukaryota</taxon>
        <taxon>Fungi</taxon>
        <taxon>Dikarya</taxon>
        <taxon>Ascomycota</taxon>
        <taxon>Pezizomycotina</taxon>
        <taxon>Dothideomycetes</taxon>
        <taxon>Dothideomycetidae</taxon>
        <taxon>Mycosphaerellales</taxon>
        <taxon>Teratosphaeriaceae</taxon>
        <taxon>Friedmanniomyces</taxon>
    </lineage>
</organism>
<dbReference type="NCBIfam" id="TIGR02174">
    <property type="entry name" value="CXXU_selWTH"/>
    <property type="match status" value="1"/>
</dbReference>
<dbReference type="InterPro" id="IPR011893">
    <property type="entry name" value="Selenoprotein_Rdx-typ"/>
</dbReference>
<comment type="caution">
    <text evidence="3">The sequence shown here is derived from an EMBL/GenBank/DDBJ whole genome shotgun (WGS) entry which is preliminary data.</text>
</comment>
<dbReference type="PANTHER" id="PTHR36417">
    <property type="entry name" value="SELENOPROTEIN DOMAIN PROTEIN (AFU_ORTHOLOGUE AFUA_1G05220)"/>
    <property type="match status" value="1"/>
</dbReference>
<dbReference type="OrthoDB" id="60822at2759"/>
<feature type="region of interest" description="Disordered" evidence="2">
    <location>
        <begin position="100"/>
        <end position="177"/>
    </location>
</feature>
<proteinExistence type="predicted"/>
<evidence type="ECO:0008006" key="5">
    <source>
        <dbReference type="Google" id="ProtNLM"/>
    </source>
</evidence>
<sequence>MTDTTHAVPVVLPRIAITYCTQCKWLLRAAYFGQELLSTFGTTIGEIALIPATGGLFTVYLTHKPEDTTEVQEVLIWDRKAEGGFPETKILKQKVRNHISPEKKLGHSDTPSSKAPNPGALASDQNGDKAESANVMGAGSDDADNDPLIAGAVATTNEGMPKSHTGEANGLECEDCK</sequence>
<accession>A0A4V5N6M9</accession>